<reference evidence="2" key="1">
    <citation type="submission" date="2023-02" db="EMBL/GenBank/DDBJ databases">
        <title>Genome of toxic invasive species Heracleum sosnowskyi carries increased number of genes despite the absence of recent whole-genome duplications.</title>
        <authorList>
            <person name="Schelkunov M."/>
            <person name="Shtratnikova V."/>
            <person name="Makarenko M."/>
            <person name="Klepikova A."/>
            <person name="Omelchenko D."/>
            <person name="Novikova G."/>
            <person name="Obukhova E."/>
            <person name="Bogdanov V."/>
            <person name="Penin A."/>
            <person name="Logacheva M."/>
        </authorList>
    </citation>
    <scope>NUCLEOTIDE SEQUENCE</scope>
    <source>
        <strain evidence="2">Hsosn_3</strain>
        <tissue evidence="2">Leaf</tissue>
    </source>
</reference>
<name>A0AAD8HGD0_9APIA</name>
<evidence type="ECO:0000313" key="2">
    <source>
        <dbReference type="EMBL" id="KAK1365728.1"/>
    </source>
</evidence>
<proteinExistence type="predicted"/>
<dbReference type="AlphaFoldDB" id="A0AAD8HGD0"/>
<evidence type="ECO:0000256" key="1">
    <source>
        <dbReference type="SAM" id="MobiDB-lite"/>
    </source>
</evidence>
<reference evidence="2" key="2">
    <citation type="submission" date="2023-05" db="EMBL/GenBank/DDBJ databases">
        <authorList>
            <person name="Schelkunov M.I."/>
        </authorList>
    </citation>
    <scope>NUCLEOTIDE SEQUENCE</scope>
    <source>
        <strain evidence="2">Hsosn_3</strain>
        <tissue evidence="2">Leaf</tissue>
    </source>
</reference>
<comment type="caution">
    <text evidence="2">The sequence shown here is derived from an EMBL/GenBank/DDBJ whole genome shotgun (WGS) entry which is preliminary data.</text>
</comment>
<keyword evidence="3" id="KW-1185">Reference proteome</keyword>
<dbReference type="EMBL" id="JAUIZM010000009">
    <property type="protein sequence ID" value="KAK1365728.1"/>
    <property type="molecule type" value="Genomic_DNA"/>
</dbReference>
<feature type="region of interest" description="Disordered" evidence="1">
    <location>
        <begin position="72"/>
        <end position="102"/>
    </location>
</feature>
<organism evidence="2 3">
    <name type="scientific">Heracleum sosnowskyi</name>
    <dbReference type="NCBI Taxonomy" id="360622"/>
    <lineage>
        <taxon>Eukaryota</taxon>
        <taxon>Viridiplantae</taxon>
        <taxon>Streptophyta</taxon>
        <taxon>Embryophyta</taxon>
        <taxon>Tracheophyta</taxon>
        <taxon>Spermatophyta</taxon>
        <taxon>Magnoliopsida</taxon>
        <taxon>eudicotyledons</taxon>
        <taxon>Gunneridae</taxon>
        <taxon>Pentapetalae</taxon>
        <taxon>asterids</taxon>
        <taxon>campanulids</taxon>
        <taxon>Apiales</taxon>
        <taxon>Apiaceae</taxon>
        <taxon>Apioideae</taxon>
        <taxon>apioid superclade</taxon>
        <taxon>Tordylieae</taxon>
        <taxon>Tordyliinae</taxon>
        <taxon>Heracleum</taxon>
    </lineage>
</organism>
<accession>A0AAD8HGD0</accession>
<protein>
    <submittedName>
        <fullName evidence="2">Uncharacterized protein</fullName>
    </submittedName>
</protein>
<sequence>MKIIIISKSVAALVFILLTLVVFTFSSASLLQEKNSLLISKCGVGTRKMGIDCRGGGRKAAIAEEIWFQSLKKKQSPPPPPVIKKKKQLKSTSLSFRTPPRF</sequence>
<gene>
    <name evidence="2" type="ORF">POM88_041289</name>
</gene>
<evidence type="ECO:0000313" key="3">
    <source>
        <dbReference type="Proteomes" id="UP001237642"/>
    </source>
</evidence>
<dbReference type="Proteomes" id="UP001237642">
    <property type="component" value="Unassembled WGS sequence"/>
</dbReference>